<accession>M4VA60</accession>
<dbReference type="PANTHER" id="PTHR43542">
    <property type="entry name" value="METHYLTRANSFERASE"/>
    <property type="match status" value="1"/>
</dbReference>
<dbReference type="NCBIfam" id="TIGR00095">
    <property type="entry name" value="16S rRNA (guanine(966)-N(2))-methyltransferase RsmD"/>
    <property type="match status" value="1"/>
</dbReference>
<dbReference type="RefSeq" id="WP_015470782.1">
    <property type="nucleotide sequence ID" value="NC_020813.1"/>
</dbReference>
<sequence length="185" mass="21507">MRIISGRFRGRVLSSFQADHIRPTTDRVKETLFNKWMSDVEGAQVLDLFSGTGNLGFEALSRGALHVDFVEMNVKSINILKKNAELLKLDDGEYKIYKQDVLQYLKRYQGKPYSLILADPPFTEKMAHDVMVALDQSSCFDSETLIAIESHKKERMEENYEHLYRYDFRDYGDKVLSFFTKKAQD</sequence>
<dbReference type="PROSITE" id="PS00092">
    <property type="entry name" value="N6_MTASE"/>
    <property type="match status" value="1"/>
</dbReference>
<evidence type="ECO:0008006" key="5">
    <source>
        <dbReference type="Google" id="ProtNLM"/>
    </source>
</evidence>
<gene>
    <name evidence="3" type="ORF">A11Q_2076</name>
</gene>
<evidence type="ECO:0000313" key="4">
    <source>
        <dbReference type="Proteomes" id="UP000012040"/>
    </source>
</evidence>
<proteinExistence type="predicted"/>
<name>M4VA60_9BACT</name>
<dbReference type="eggNOG" id="COG0742">
    <property type="taxonomic scope" value="Bacteria"/>
</dbReference>
<dbReference type="PANTHER" id="PTHR43542:SF1">
    <property type="entry name" value="METHYLTRANSFERASE"/>
    <property type="match status" value="1"/>
</dbReference>
<keyword evidence="4" id="KW-1185">Reference proteome</keyword>
<keyword evidence="2" id="KW-0808">Transferase</keyword>
<dbReference type="Gene3D" id="3.40.50.150">
    <property type="entry name" value="Vaccinia Virus protein VP39"/>
    <property type="match status" value="1"/>
</dbReference>
<organism evidence="3 4">
    <name type="scientific">Pseudobdellovibrio exovorus JSS</name>
    <dbReference type="NCBI Taxonomy" id="1184267"/>
    <lineage>
        <taxon>Bacteria</taxon>
        <taxon>Pseudomonadati</taxon>
        <taxon>Bdellovibrionota</taxon>
        <taxon>Bdellovibrionia</taxon>
        <taxon>Bdellovibrionales</taxon>
        <taxon>Pseudobdellovibrionaceae</taxon>
        <taxon>Pseudobdellovibrio</taxon>
    </lineage>
</organism>
<dbReference type="PIRSF" id="PIRSF004553">
    <property type="entry name" value="CHP00095"/>
    <property type="match status" value="1"/>
</dbReference>
<dbReference type="GO" id="GO:0008168">
    <property type="term" value="F:methyltransferase activity"/>
    <property type="evidence" value="ECO:0007669"/>
    <property type="project" value="UniProtKB-KW"/>
</dbReference>
<dbReference type="CDD" id="cd02440">
    <property type="entry name" value="AdoMet_MTases"/>
    <property type="match status" value="1"/>
</dbReference>
<dbReference type="InterPro" id="IPR029063">
    <property type="entry name" value="SAM-dependent_MTases_sf"/>
</dbReference>
<dbReference type="AlphaFoldDB" id="M4VA60"/>
<dbReference type="EMBL" id="CP003537">
    <property type="protein sequence ID" value="AGH96292.1"/>
    <property type="molecule type" value="Genomic_DNA"/>
</dbReference>
<dbReference type="PATRIC" id="fig|1184267.3.peg.2101"/>
<dbReference type="InterPro" id="IPR004398">
    <property type="entry name" value="RNA_MeTrfase_RsmD"/>
</dbReference>
<dbReference type="STRING" id="1184267.A11Q_2076"/>
<dbReference type="KEGG" id="bex:A11Q_2076"/>
<dbReference type="OrthoDB" id="9803017at2"/>
<dbReference type="Pfam" id="PF03602">
    <property type="entry name" value="Cons_hypoth95"/>
    <property type="match status" value="1"/>
</dbReference>
<dbReference type="HOGENOM" id="CLU_075826_0_2_7"/>
<dbReference type="Proteomes" id="UP000012040">
    <property type="component" value="Chromosome"/>
</dbReference>
<evidence type="ECO:0000313" key="3">
    <source>
        <dbReference type="EMBL" id="AGH96292.1"/>
    </source>
</evidence>
<reference evidence="3 4" key="1">
    <citation type="journal article" date="2013" name="ISME J.">
        <title>By their genes ye shall know them: genomic signatures of predatory bacteria.</title>
        <authorList>
            <person name="Pasternak Z."/>
            <person name="Pietrokovski S."/>
            <person name="Rotem O."/>
            <person name="Gophna U."/>
            <person name="Lurie-Weinberger M.N."/>
            <person name="Jurkevitch E."/>
        </authorList>
    </citation>
    <scope>NUCLEOTIDE SEQUENCE [LARGE SCALE GENOMIC DNA]</scope>
    <source>
        <strain evidence="3 4">JSS</strain>
    </source>
</reference>
<protein>
    <recommendedName>
        <fullName evidence="5">N6-adenine-specific methylase</fullName>
    </recommendedName>
</protein>
<evidence type="ECO:0000256" key="2">
    <source>
        <dbReference type="ARBA" id="ARBA00022679"/>
    </source>
</evidence>
<dbReference type="GO" id="GO:0003676">
    <property type="term" value="F:nucleic acid binding"/>
    <property type="evidence" value="ECO:0007669"/>
    <property type="project" value="InterPro"/>
</dbReference>
<dbReference type="GO" id="GO:0031167">
    <property type="term" value="P:rRNA methylation"/>
    <property type="evidence" value="ECO:0007669"/>
    <property type="project" value="InterPro"/>
</dbReference>
<dbReference type="SUPFAM" id="SSF53335">
    <property type="entry name" value="S-adenosyl-L-methionine-dependent methyltransferases"/>
    <property type="match status" value="1"/>
</dbReference>
<dbReference type="InterPro" id="IPR002052">
    <property type="entry name" value="DNA_methylase_N6_adenine_CS"/>
</dbReference>
<keyword evidence="1" id="KW-0489">Methyltransferase</keyword>
<evidence type="ECO:0000256" key="1">
    <source>
        <dbReference type="ARBA" id="ARBA00022603"/>
    </source>
</evidence>